<sequence length="71" mass="8377">MLAEESCINFFEYLGNYKGQMAIKGIINDAIYCPFLYNLKVTTKTRFKSLSLIPFYHEISRLVLKYKKRTT</sequence>
<keyword evidence="2" id="KW-1185">Reference proteome</keyword>
<protein>
    <submittedName>
        <fullName evidence="1">Uncharacterized protein</fullName>
    </submittedName>
</protein>
<proteinExistence type="predicted"/>
<gene>
    <name evidence="1" type="ORF">WN944_026819</name>
</gene>
<dbReference type="EMBL" id="JBCGBO010000025">
    <property type="protein sequence ID" value="KAK9174815.1"/>
    <property type="molecule type" value="Genomic_DNA"/>
</dbReference>
<comment type="caution">
    <text evidence="1">The sequence shown here is derived from an EMBL/GenBank/DDBJ whole genome shotgun (WGS) entry which is preliminary data.</text>
</comment>
<reference evidence="1 2" key="1">
    <citation type="submission" date="2024-05" db="EMBL/GenBank/DDBJ databases">
        <title>Haplotype-resolved chromosome-level genome assembly of Huyou (Citrus changshanensis).</title>
        <authorList>
            <person name="Miao C."/>
            <person name="Chen W."/>
            <person name="Wu Y."/>
            <person name="Wang L."/>
            <person name="Zhao S."/>
            <person name="Grierson D."/>
            <person name="Xu C."/>
            <person name="Chen K."/>
        </authorList>
    </citation>
    <scope>NUCLEOTIDE SEQUENCE [LARGE SCALE GENOMIC DNA]</scope>
    <source>
        <strain evidence="1">01-14</strain>
        <tissue evidence="1">Leaf</tissue>
    </source>
</reference>
<dbReference type="AlphaFoldDB" id="A0AAP0Q7Y0"/>
<evidence type="ECO:0000313" key="2">
    <source>
        <dbReference type="Proteomes" id="UP001428341"/>
    </source>
</evidence>
<name>A0AAP0Q7Y0_9ROSI</name>
<evidence type="ECO:0000313" key="1">
    <source>
        <dbReference type="EMBL" id="KAK9174815.1"/>
    </source>
</evidence>
<dbReference type="Proteomes" id="UP001428341">
    <property type="component" value="Unassembled WGS sequence"/>
</dbReference>
<organism evidence="1 2">
    <name type="scientific">Citrus x changshan-huyou</name>
    <dbReference type="NCBI Taxonomy" id="2935761"/>
    <lineage>
        <taxon>Eukaryota</taxon>
        <taxon>Viridiplantae</taxon>
        <taxon>Streptophyta</taxon>
        <taxon>Embryophyta</taxon>
        <taxon>Tracheophyta</taxon>
        <taxon>Spermatophyta</taxon>
        <taxon>Magnoliopsida</taxon>
        <taxon>eudicotyledons</taxon>
        <taxon>Gunneridae</taxon>
        <taxon>Pentapetalae</taxon>
        <taxon>rosids</taxon>
        <taxon>malvids</taxon>
        <taxon>Sapindales</taxon>
        <taxon>Rutaceae</taxon>
        <taxon>Aurantioideae</taxon>
        <taxon>Citrus</taxon>
    </lineage>
</organism>
<accession>A0AAP0Q7Y0</accession>